<dbReference type="InterPro" id="IPR017900">
    <property type="entry name" value="4Fe4S_Fe_S_CS"/>
</dbReference>
<evidence type="ECO:0000259" key="4">
    <source>
        <dbReference type="PROSITE" id="PS51379"/>
    </source>
</evidence>
<proteinExistence type="predicted"/>
<gene>
    <name evidence="5" type="ORF">LK12_21795</name>
</gene>
<dbReference type="PROSITE" id="PS00198">
    <property type="entry name" value="4FE4S_FER_1"/>
    <property type="match status" value="1"/>
</dbReference>
<dbReference type="GO" id="GO:0046872">
    <property type="term" value="F:metal ion binding"/>
    <property type="evidence" value="ECO:0007669"/>
    <property type="project" value="UniProtKB-KW"/>
</dbReference>
<dbReference type="GO" id="GO:0051536">
    <property type="term" value="F:iron-sulfur cluster binding"/>
    <property type="evidence" value="ECO:0007669"/>
    <property type="project" value="UniProtKB-KW"/>
</dbReference>
<dbReference type="PROSITE" id="PS51379">
    <property type="entry name" value="4FE4S_FER_2"/>
    <property type="match status" value="2"/>
</dbReference>
<keyword evidence="6" id="KW-1185">Reference proteome</keyword>
<dbReference type="SUPFAM" id="SSF54862">
    <property type="entry name" value="4Fe-4S ferredoxins"/>
    <property type="match status" value="1"/>
</dbReference>
<dbReference type="AlphaFoldDB" id="A0A0B1ZJ20"/>
<dbReference type="InterPro" id="IPR017896">
    <property type="entry name" value="4Fe4S_Fe-S-bd"/>
</dbReference>
<organism evidence="5 6">
    <name type="scientific">Novosphingobium malaysiense</name>
    <dbReference type="NCBI Taxonomy" id="1348853"/>
    <lineage>
        <taxon>Bacteria</taxon>
        <taxon>Pseudomonadati</taxon>
        <taxon>Pseudomonadota</taxon>
        <taxon>Alphaproteobacteria</taxon>
        <taxon>Sphingomonadales</taxon>
        <taxon>Sphingomonadaceae</taxon>
        <taxon>Novosphingobium</taxon>
    </lineage>
</organism>
<protein>
    <recommendedName>
        <fullName evidence="4">4Fe-4S ferredoxin-type domain-containing protein</fullName>
    </recommendedName>
</protein>
<name>A0A0B1ZJ20_9SPHN</name>
<dbReference type="EMBL" id="JTDI01000008">
    <property type="protein sequence ID" value="KHK89161.1"/>
    <property type="molecule type" value="Genomic_DNA"/>
</dbReference>
<dbReference type="STRING" id="1348853.LK12_21795"/>
<dbReference type="Proteomes" id="UP000031057">
    <property type="component" value="Unassembled WGS sequence"/>
</dbReference>
<evidence type="ECO:0000256" key="1">
    <source>
        <dbReference type="ARBA" id="ARBA00022723"/>
    </source>
</evidence>
<dbReference type="Pfam" id="PF12838">
    <property type="entry name" value="Fer4_7"/>
    <property type="match status" value="1"/>
</dbReference>
<evidence type="ECO:0000256" key="2">
    <source>
        <dbReference type="ARBA" id="ARBA00023004"/>
    </source>
</evidence>
<keyword evidence="2" id="KW-0408">Iron</keyword>
<reference evidence="5 6" key="1">
    <citation type="submission" date="2014-10" db="EMBL/GenBank/DDBJ databases">
        <title>Genome sequence of Novosphingobium malaysiense MUSC 273(T).</title>
        <authorList>
            <person name="Lee L.-H."/>
        </authorList>
    </citation>
    <scope>NUCLEOTIDE SEQUENCE [LARGE SCALE GENOMIC DNA]</scope>
    <source>
        <strain evidence="5 6">MUSC 273</strain>
    </source>
</reference>
<evidence type="ECO:0000256" key="3">
    <source>
        <dbReference type="ARBA" id="ARBA00023014"/>
    </source>
</evidence>
<comment type="caution">
    <text evidence="5">The sequence shown here is derived from an EMBL/GenBank/DDBJ whole genome shotgun (WGS) entry which is preliminary data.</text>
</comment>
<sequence length="95" mass="10534">MKVPAAQHGPCPGRNAATQHLIDPELCSACQSCLAVCPEQAIVAQDRRVAIDPQLCRFCRTCVEECPSGAIDVWHPVTNGEIYDLDQQFDWERLP</sequence>
<keyword evidence="1" id="KW-0479">Metal-binding</keyword>
<evidence type="ECO:0000313" key="5">
    <source>
        <dbReference type="EMBL" id="KHK89161.1"/>
    </source>
</evidence>
<accession>A0A0B1ZJ20</accession>
<feature type="domain" description="4Fe-4S ferredoxin-type" evidence="4">
    <location>
        <begin position="18"/>
        <end position="46"/>
    </location>
</feature>
<dbReference type="Gene3D" id="3.30.70.20">
    <property type="match status" value="2"/>
</dbReference>
<evidence type="ECO:0000313" key="6">
    <source>
        <dbReference type="Proteomes" id="UP000031057"/>
    </source>
</evidence>
<keyword evidence="3" id="KW-0411">Iron-sulfur</keyword>
<feature type="domain" description="4Fe-4S ferredoxin-type" evidence="4">
    <location>
        <begin position="47"/>
        <end position="76"/>
    </location>
</feature>